<dbReference type="RefSeq" id="WP_377858245.1">
    <property type="nucleotide sequence ID" value="NZ_JBHLZU010000023.1"/>
</dbReference>
<comment type="caution">
    <text evidence="3">The sequence shown here is derived from an EMBL/GenBank/DDBJ whole genome shotgun (WGS) entry which is preliminary data.</text>
</comment>
<evidence type="ECO:0000313" key="4">
    <source>
        <dbReference type="Proteomes" id="UP001589693"/>
    </source>
</evidence>
<dbReference type="EMBL" id="JBHLZU010000023">
    <property type="protein sequence ID" value="MFB9907669.1"/>
    <property type="molecule type" value="Genomic_DNA"/>
</dbReference>
<organism evidence="3 4">
    <name type="scientific">Allokutzneria oryzae</name>
    <dbReference type="NCBI Taxonomy" id="1378989"/>
    <lineage>
        <taxon>Bacteria</taxon>
        <taxon>Bacillati</taxon>
        <taxon>Actinomycetota</taxon>
        <taxon>Actinomycetes</taxon>
        <taxon>Pseudonocardiales</taxon>
        <taxon>Pseudonocardiaceae</taxon>
        <taxon>Allokutzneria</taxon>
    </lineage>
</organism>
<dbReference type="Pfam" id="PF12697">
    <property type="entry name" value="Abhydrolase_6"/>
    <property type="match status" value="1"/>
</dbReference>
<reference evidence="3 4" key="1">
    <citation type="submission" date="2024-09" db="EMBL/GenBank/DDBJ databases">
        <authorList>
            <person name="Sun Q."/>
            <person name="Mori K."/>
        </authorList>
    </citation>
    <scope>NUCLEOTIDE SEQUENCE [LARGE SCALE GENOMIC DNA]</scope>
    <source>
        <strain evidence="3 4">TBRC 7907</strain>
    </source>
</reference>
<dbReference type="InterPro" id="IPR050266">
    <property type="entry name" value="AB_hydrolase_sf"/>
</dbReference>
<keyword evidence="4" id="KW-1185">Reference proteome</keyword>
<accession>A0ABV6A5Z1</accession>
<dbReference type="Proteomes" id="UP001589693">
    <property type="component" value="Unassembled WGS sequence"/>
</dbReference>
<sequence>MTAARTAITVRGTRLSFVDFGGPGAPLLALHGHFGRARMWFRIAAELAPSYRVIALEQRAHGTSERGADLHPDSYVADAAAFARKLGLGPMPVVGHSMGGVIAFRLAAVEPGLVSALVVIDSDASTEPPVLDLTGWPRRSDTLEELRSGIEALGIPVADYFLESAVEYEDGWGLLFDYDDMMESQRALLGDRWAEWLSSSACPALLVNGGDSMLLSTETAREMARRRPNTRLAVFPGRGHWVHDEDPAGVGAAIRGFLDETAGPVH</sequence>
<dbReference type="InterPro" id="IPR029058">
    <property type="entry name" value="AB_hydrolase_fold"/>
</dbReference>
<dbReference type="SUPFAM" id="SSF53474">
    <property type="entry name" value="alpha/beta-Hydrolases"/>
    <property type="match status" value="1"/>
</dbReference>
<name>A0ABV6A5Z1_9PSEU</name>
<keyword evidence="1 3" id="KW-0378">Hydrolase</keyword>
<dbReference type="InterPro" id="IPR000073">
    <property type="entry name" value="AB_hydrolase_1"/>
</dbReference>
<gene>
    <name evidence="3" type="ORF">ACFFQA_27355</name>
</gene>
<dbReference type="GO" id="GO:0016787">
    <property type="term" value="F:hydrolase activity"/>
    <property type="evidence" value="ECO:0007669"/>
    <property type="project" value="UniProtKB-KW"/>
</dbReference>
<dbReference type="Gene3D" id="3.40.50.1820">
    <property type="entry name" value="alpha/beta hydrolase"/>
    <property type="match status" value="1"/>
</dbReference>
<dbReference type="PRINTS" id="PR00111">
    <property type="entry name" value="ABHYDROLASE"/>
</dbReference>
<evidence type="ECO:0000256" key="1">
    <source>
        <dbReference type="ARBA" id="ARBA00022801"/>
    </source>
</evidence>
<evidence type="ECO:0000313" key="3">
    <source>
        <dbReference type="EMBL" id="MFB9907669.1"/>
    </source>
</evidence>
<dbReference type="PANTHER" id="PTHR43798">
    <property type="entry name" value="MONOACYLGLYCEROL LIPASE"/>
    <property type="match status" value="1"/>
</dbReference>
<proteinExistence type="predicted"/>
<evidence type="ECO:0000259" key="2">
    <source>
        <dbReference type="Pfam" id="PF12697"/>
    </source>
</evidence>
<dbReference type="PANTHER" id="PTHR43798:SF31">
    <property type="entry name" value="AB HYDROLASE SUPERFAMILY PROTEIN YCLE"/>
    <property type="match status" value="1"/>
</dbReference>
<feature type="domain" description="AB hydrolase-1" evidence="2">
    <location>
        <begin position="28"/>
        <end position="250"/>
    </location>
</feature>
<protein>
    <submittedName>
        <fullName evidence="3">Alpha/beta fold hydrolase</fullName>
    </submittedName>
</protein>